<name>A0A9P7FVR2_9AGAR</name>
<dbReference type="AlphaFoldDB" id="A0A9P7FVR2"/>
<gene>
    <name evidence="1" type="ORF">H0H81_002345</name>
</gene>
<evidence type="ECO:0000313" key="1">
    <source>
        <dbReference type="EMBL" id="KAG5637984.1"/>
    </source>
</evidence>
<dbReference type="OrthoDB" id="2991206at2759"/>
<evidence type="ECO:0000313" key="2">
    <source>
        <dbReference type="Proteomes" id="UP000717328"/>
    </source>
</evidence>
<comment type="caution">
    <text evidence="1">The sequence shown here is derived from an EMBL/GenBank/DDBJ whole genome shotgun (WGS) entry which is preliminary data.</text>
</comment>
<accession>A0A9P7FVR2</accession>
<organism evidence="1 2">
    <name type="scientific">Sphagnurus paluster</name>
    <dbReference type="NCBI Taxonomy" id="117069"/>
    <lineage>
        <taxon>Eukaryota</taxon>
        <taxon>Fungi</taxon>
        <taxon>Dikarya</taxon>
        <taxon>Basidiomycota</taxon>
        <taxon>Agaricomycotina</taxon>
        <taxon>Agaricomycetes</taxon>
        <taxon>Agaricomycetidae</taxon>
        <taxon>Agaricales</taxon>
        <taxon>Tricholomatineae</taxon>
        <taxon>Lyophyllaceae</taxon>
        <taxon>Sphagnurus</taxon>
    </lineage>
</organism>
<keyword evidence="2" id="KW-1185">Reference proteome</keyword>
<protein>
    <submittedName>
        <fullName evidence="1">Uncharacterized protein</fullName>
    </submittedName>
</protein>
<reference evidence="1" key="2">
    <citation type="submission" date="2021-10" db="EMBL/GenBank/DDBJ databases">
        <title>Phylogenomics reveals ancestral predisposition of the termite-cultivated fungus Termitomyces towards a domesticated lifestyle.</title>
        <authorList>
            <person name="Auxier B."/>
            <person name="Grum-Grzhimaylo A."/>
            <person name="Cardenas M.E."/>
            <person name="Lodge J.D."/>
            <person name="Laessoe T."/>
            <person name="Pedersen O."/>
            <person name="Smith M.E."/>
            <person name="Kuyper T.W."/>
            <person name="Franco-Molano E.A."/>
            <person name="Baroni T.J."/>
            <person name="Aanen D.K."/>
        </authorList>
    </citation>
    <scope>NUCLEOTIDE SEQUENCE</scope>
    <source>
        <strain evidence="1">D49</strain>
    </source>
</reference>
<sequence>MSQPSRKGLSGVFNAVKDRLNLGQRDDYNPVAFDEDTESRVPLASPAPPYGDIEDASTGLLNHHRKTKHQRRTGCCICCGVDCSLFWKIIGLIVAAAALWNAFRLIRWAVTDAPTGLENMPTFSKSLGCLKAPQIYNTTNMVMTAPMGTEFEHSFDIRGSAVGTFVIAQGDRDLQDVKYEMTLRSEDAALLDDIDIRFPDIREDGSVLNSRLLITTPRTGPDSGCMRYDITMYVPPKLKKLHVASHTTMHIEFDPKADLDIHDLYITMFSMSKNNLVVPSRHIRGNHMALEVYRGWVVGDVAVVNSTTITTQRGDGITNVHVYPTTPIDPTNPEPAFFRTTTGAGRTDISYVTPKEFKRSIRNVHLSSRNADMYLNYRKAEFNGRIQLDSTSYTATGTQRLPEIPKDEGGGSPRWTHWVGDRDGRDQILVKSRGWSGLYF</sequence>
<dbReference type="EMBL" id="JABCKI010005789">
    <property type="protein sequence ID" value="KAG5637984.1"/>
    <property type="molecule type" value="Genomic_DNA"/>
</dbReference>
<reference evidence="1" key="1">
    <citation type="submission" date="2021-02" db="EMBL/GenBank/DDBJ databases">
        <authorList>
            <person name="Nieuwenhuis M."/>
            <person name="Van De Peppel L.J.J."/>
        </authorList>
    </citation>
    <scope>NUCLEOTIDE SEQUENCE</scope>
    <source>
        <strain evidence="1">D49</strain>
    </source>
</reference>
<proteinExistence type="predicted"/>
<dbReference type="Proteomes" id="UP000717328">
    <property type="component" value="Unassembled WGS sequence"/>
</dbReference>